<gene>
    <name evidence="1" type="ORF">A4U53_032910</name>
</gene>
<evidence type="ECO:0000313" key="2">
    <source>
        <dbReference type="Proteomes" id="UP000078465"/>
    </source>
</evidence>
<evidence type="ECO:0000313" key="1">
    <source>
        <dbReference type="EMBL" id="XKM40652.1"/>
    </source>
</evidence>
<organism evidence="1 2">
    <name type="scientific">Rhizobium ruizarguesonis</name>
    <dbReference type="NCBI Taxonomy" id="2081791"/>
    <lineage>
        <taxon>Bacteria</taxon>
        <taxon>Pseudomonadati</taxon>
        <taxon>Pseudomonadota</taxon>
        <taxon>Alphaproteobacteria</taxon>
        <taxon>Hyphomicrobiales</taxon>
        <taxon>Rhizobiaceae</taxon>
        <taxon>Rhizobium/Agrobacterium group</taxon>
        <taxon>Rhizobium</taxon>
    </lineage>
</organism>
<proteinExistence type="predicted"/>
<accession>A0ACD5ENA9</accession>
<dbReference type="Proteomes" id="UP000078465">
    <property type="component" value="Chromosome"/>
</dbReference>
<name>A0ACD5ENA9_9HYPH</name>
<sequence length="399" mass="42751">MLKQHGEHCPGCTRQEHAYMTNSANTRIGVGIVGASADRGWGGIAHVPALRALDAFQIRAVSTTRMESANATASRLGADLAFDTHQALVMRPEVDLVVVAVKVPEHKQIVSDALAAGKMVYCEWPLARNLSEAEALEGFARERRLRTAIGLQGGLHPPIRYLRDLVRQGVIGMPLSTSIRAHLTDAMWLGRYDPPFEYMARTENGATLLSIMLGHALQPLAHVLGAFESLSAVVANQRGDGVRLSDGTSLPKDAPDEIVVAGVLEGGIVTSLHYSAGQSAGSAMVWEIQGTEGSLRVETASGYIHFGDVTITLRRGNEPVQRLQVPPAYAAPDLQLDAPAAGVARLYAQFAADLRDGTADAPDFAVALDRHRVLEAITQAAETGHRQHLSHPDLVNSNL</sequence>
<dbReference type="EMBL" id="CP171853">
    <property type="protein sequence ID" value="XKM40652.1"/>
    <property type="molecule type" value="Genomic_DNA"/>
</dbReference>
<reference evidence="1" key="1">
    <citation type="submission" date="2024-10" db="EMBL/GenBank/DDBJ databases">
        <title>Strain of Rhizobium-related bacteria isolated fromm roots of Vavilovia formosa.</title>
        <authorList>
            <person name="Kimeklis A."/>
            <person name="Afonin A."/>
        </authorList>
    </citation>
    <scope>NUCLEOTIDE SEQUENCE</scope>
    <source>
        <strain evidence="1">Vaf-46</strain>
    </source>
</reference>
<protein>
    <submittedName>
        <fullName evidence="1">Gfo/Idh/MocA family protein</fullName>
    </submittedName>
</protein>